<comment type="subcellular location">
    <subcellularLocation>
        <location evidence="1">Cell membrane</location>
        <topology evidence="1">Multi-pass membrane protein</topology>
    </subcellularLocation>
</comment>
<keyword evidence="2" id="KW-1003">Cell membrane</keyword>
<dbReference type="EMBL" id="CP075371">
    <property type="protein sequence ID" value="QVT80751.1"/>
    <property type="molecule type" value="Genomic_DNA"/>
</dbReference>
<organism evidence="7 8">
    <name type="scientific">Nocardioides aquaticus</name>
    <dbReference type="NCBI Taxonomy" id="160826"/>
    <lineage>
        <taxon>Bacteria</taxon>
        <taxon>Bacillati</taxon>
        <taxon>Actinomycetota</taxon>
        <taxon>Actinomycetes</taxon>
        <taxon>Propionibacteriales</taxon>
        <taxon>Nocardioidaceae</taxon>
        <taxon>Nocardioides</taxon>
    </lineage>
</organism>
<evidence type="ECO:0000256" key="1">
    <source>
        <dbReference type="ARBA" id="ARBA00004651"/>
    </source>
</evidence>
<gene>
    <name evidence="7" type="ORF">ENKNEFLB_03151</name>
</gene>
<feature type="transmembrane region" description="Helical" evidence="6">
    <location>
        <begin position="25"/>
        <end position="47"/>
    </location>
</feature>
<dbReference type="PANTHER" id="PTHR30250">
    <property type="entry name" value="PST FAMILY PREDICTED COLANIC ACID TRANSPORTER"/>
    <property type="match status" value="1"/>
</dbReference>
<keyword evidence="3 6" id="KW-0812">Transmembrane</keyword>
<feature type="transmembrane region" description="Helical" evidence="6">
    <location>
        <begin position="102"/>
        <end position="121"/>
    </location>
</feature>
<feature type="transmembrane region" description="Helical" evidence="6">
    <location>
        <begin position="155"/>
        <end position="179"/>
    </location>
</feature>
<evidence type="ECO:0000256" key="5">
    <source>
        <dbReference type="ARBA" id="ARBA00023136"/>
    </source>
</evidence>
<feature type="transmembrane region" description="Helical" evidence="6">
    <location>
        <begin position="185"/>
        <end position="205"/>
    </location>
</feature>
<evidence type="ECO:0000256" key="3">
    <source>
        <dbReference type="ARBA" id="ARBA00022692"/>
    </source>
</evidence>
<feature type="transmembrane region" description="Helical" evidence="6">
    <location>
        <begin position="53"/>
        <end position="73"/>
    </location>
</feature>
<keyword evidence="4 6" id="KW-1133">Transmembrane helix</keyword>
<evidence type="ECO:0000256" key="6">
    <source>
        <dbReference type="SAM" id="Phobius"/>
    </source>
</evidence>
<feature type="transmembrane region" description="Helical" evidence="6">
    <location>
        <begin position="127"/>
        <end position="148"/>
    </location>
</feature>
<feature type="transmembrane region" description="Helical" evidence="6">
    <location>
        <begin position="387"/>
        <end position="406"/>
    </location>
</feature>
<name>A0ABX8EJU5_9ACTN</name>
<accession>A0ABX8EJU5</accession>
<feature type="transmembrane region" description="Helical" evidence="6">
    <location>
        <begin position="364"/>
        <end position="381"/>
    </location>
</feature>
<feature type="transmembrane region" description="Helical" evidence="6">
    <location>
        <begin position="294"/>
        <end position="316"/>
    </location>
</feature>
<evidence type="ECO:0000313" key="8">
    <source>
        <dbReference type="Proteomes" id="UP000679307"/>
    </source>
</evidence>
<dbReference type="PANTHER" id="PTHR30250:SF11">
    <property type="entry name" value="O-ANTIGEN TRANSPORTER-RELATED"/>
    <property type="match status" value="1"/>
</dbReference>
<dbReference type="RefSeq" id="WP_246535586.1">
    <property type="nucleotide sequence ID" value="NZ_BAAAHS010000085.1"/>
</dbReference>
<reference evidence="7 8" key="1">
    <citation type="submission" date="2021-05" db="EMBL/GenBank/DDBJ databases">
        <title>Complete genome of Nocardioides aquaticus KCTC 9944T isolated from meromictic and hypersaline Ekho Lake, Antarctica.</title>
        <authorList>
            <person name="Hwang K."/>
            <person name="Kim K.M."/>
            <person name="Choe H."/>
        </authorList>
    </citation>
    <scope>NUCLEOTIDE SEQUENCE [LARGE SCALE GENOMIC DNA]</scope>
    <source>
        <strain evidence="7 8">KCTC 9944</strain>
    </source>
</reference>
<keyword evidence="8" id="KW-1185">Reference proteome</keyword>
<evidence type="ECO:0000256" key="4">
    <source>
        <dbReference type="ARBA" id="ARBA00022989"/>
    </source>
</evidence>
<evidence type="ECO:0008006" key="9">
    <source>
        <dbReference type="Google" id="ProtNLM"/>
    </source>
</evidence>
<keyword evidence="5 6" id="KW-0472">Membrane</keyword>
<feature type="transmembrane region" description="Helical" evidence="6">
    <location>
        <begin position="226"/>
        <end position="247"/>
    </location>
</feature>
<feature type="transmembrane region" description="Helical" evidence="6">
    <location>
        <begin position="336"/>
        <end position="357"/>
    </location>
</feature>
<feature type="transmembrane region" description="Helical" evidence="6">
    <location>
        <begin position="259"/>
        <end position="282"/>
    </location>
</feature>
<dbReference type="Proteomes" id="UP000679307">
    <property type="component" value="Chromosome"/>
</dbReference>
<evidence type="ECO:0000256" key="2">
    <source>
        <dbReference type="ARBA" id="ARBA00022475"/>
    </source>
</evidence>
<proteinExistence type="predicted"/>
<protein>
    <recommendedName>
        <fullName evidence="9">Polysaccharide biosynthesis protein</fullName>
    </recommendedName>
</protein>
<dbReference type="InterPro" id="IPR050833">
    <property type="entry name" value="Poly_Biosynth_Transport"/>
</dbReference>
<sequence length="421" mass="43865">MTATPQAPERSLGTRLRDATRDGGAIAAAIVMMNVATYAFQMVAARVLGPEQYGGVSALMALFLVVAVVQLGLQATAARRIAADPDDVEQIERVMLKVTYRAGWLVGAVLLLLSPVVWQVLRLDSIVPALLLAAGAVPLTIMGGQAGVLQGERRWVPLALVYLSLGVPRLVLGTAAILIRPTEGAAMAGVAAAMVVPVAVGWWALRGTRSPGADNDHNRIRPTVREAVSGSLALMAFFVLSNVDIVIARNVLPAQEAGLYAGGLILTKAVLFLPQFVVVVAFPAMSTVAERRRALLRSLAAGVVLGGGCVLGALVLADLATFFVGGSEYAEVSGRLWAFAAVGTLLALLQLLVYSVLARQGTASTYLTWGAAVVLVGIALLQDTVNGLLLTVAGVDAVLLVVLLAMSLRHMKHDQAPAPAP</sequence>
<evidence type="ECO:0000313" key="7">
    <source>
        <dbReference type="EMBL" id="QVT80751.1"/>
    </source>
</evidence>